<dbReference type="InterPro" id="IPR020847">
    <property type="entry name" value="AP_endonuclease_F1_BS"/>
</dbReference>
<gene>
    <name evidence="9" type="primary">xthA</name>
    <name evidence="9" type="ordered locus">COSY_0892</name>
</gene>
<dbReference type="NCBIfam" id="TIGR00633">
    <property type="entry name" value="xth"/>
    <property type="match status" value="1"/>
</dbReference>
<evidence type="ECO:0000256" key="5">
    <source>
        <dbReference type="PIRSR" id="PIRSR604808-1"/>
    </source>
</evidence>
<dbReference type="GO" id="GO:0003906">
    <property type="term" value="F:DNA-(apurinic or apyrimidinic site) endonuclease activity"/>
    <property type="evidence" value="ECO:0007669"/>
    <property type="project" value="TreeGrafter"/>
</dbReference>
<dbReference type="SUPFAM" id="SSF56219">
    <property type="entry name" value="DNase I-like"/>
    <property type="match status" value="1"/>
</dbReference>
<protein>
    <submittedName>
        <fullName evidence="9">Exodeoxyribonuclease III</fullName>
        <ecNumber evidence="9">3.1.11.2</ecNumber>
    </submittedName>
</protein>
<evidence type="ECO:0000256" key="7">
    <source>
        <dbReference type="PIRSR" id="PIRSR604808-3"/>
    </source>
</evidence>
<comment type="cofactor">
    <cofactor evidence="6">
        <name>Mg(2+)</name>
        <dbReference type="ChEBI" id="CHEBI:18420"/>
    </cofactor>
    <cofactor evidence="6">
        <name>Mn(2+)</name>
        <dbReference type="ChEBI" id="CHEBI:29035"/>
    </cofactor>
    <text evidence="6">Probably binds two magnesium or manganese ions per subunit.</text>
</comment>
<keyword evidence="4 6" id="KW-0460">Magnesium</keyword>
<keyword evidence="10" id="KW-1185">Reference proteome</keyword>
<keyword evidence="3 9" id="KW-0378">Hydrolase</keyword>
<dbReference type="GO" id="GO:0003677">
    <property type="term" value="F:DNA binding"/>
    <property type="evidence" value="ECO:0007669"/>
    <property type="project" value="InterPro"/>
</dbReference>
<dbReference type="CDD" id="cd10281">
    <property type="entry name" value="Nape_like_AP-endo"/>
    <property type="match status" value="1"/>
</dbReference>
<dbReference type="GO" id="GO:0008081">
    <property type="term" value="F:phosphoric diester hydrolase activity"/>
    <property type="evidence" value="ECO:0007669"/>
    <property type="project" value="TreeGrafter"/>
</dbReference>
<dbReference type="GO" id="GO:0008311">
    <property type="term" value="F:double-stranded DNA 3'-5' DNA exonuclease activity"/>
    <property type="evidence" value="ECO:0007669"/>
    <property type="project" value="UniProtKB-EC"/>
</dbReference>
<sequence length="256" mass="30292">MIRIITTNVNGIRAAERKGFLNWIKNQNADVVCLQEIKATEEQLDERFYPEEYHCYYQPAQKKGYSGTTIFTKQTPIQVIKESPWKDINFEGRFIQVNFKNFSVISIYIHSGSAKQARQNLKMEFLTERFMPYLQELKISGRKVIICGDMNIVHQERDIKNWKANQKNSGCLPEERAWLDKLFFKVGFIDGFREVNQEDQQYTWWSNRGQAWANNIGWRIDYQILTPNLKGKVKNANIYKNKRFSDHAPIIMDYQL</sequence>
<dbReference type="STRING" id="412965.COSY_0892"/>
<reference evidence="10" key="1">
    <citation type="journal article" date="2007" name="Curr. Biol.">
        <title>Reduced genome of the thioautotrophic intracellular symbiont in a deep-sea clam, Calyptogena okutanii.</title>
        <authorList>
            <person name="Kuwahara H."/>
            <person name="Yoshida T."/>
            <person name="Takaki Y."/>
            <person name="Shimamura S."/>
            <person name="Nishi S."/>
            <person name="Harada M."/>
            <person name="Matsuyama K."/>
            <person name="Takishita K."/>
            <person name="Kawato M."/>
            <person name="Uematsu K."/>
            <person name="Fujiwara Y."/>
            <person name="Sato T."/>
            <person name="Kato C."/>
            <person name="Kitagawa M."/>
            <person name="Kato I."/>
            <person name="Maruyama T."/>
        </authorList>
    </citation>
    <scope>NUCLEOTIDE SEQUENCE [LARGE SCALE GENOMIC DNA]</scope>
    <source>
        <strain evidence="10">HA</strain>
    </source>
</reference>
<evidence type="ECO:0000256" key="2">
    <source>
        <dbReference type="ARBA" id="ARBA00022723"/>
    </source>
</evidence>
<dbReference type="PROSITE" id="PS51435">
    <property type="entry name" value="AP_NUCLEASE_F1_4"/>
    <property type="match status" value="1"/>
</dbReference>
<dbReference type="EC" id="3.1.11.2" evidence="9"/>
<feature type="site" description="Important for catalytic activity" evidence="7">
    <location>
        <position position="221"/>
    </location>
</feature>
<accession>A5CVN6</accession>
<dbReference type="InterPro" id="IPR004808">
    <property type="entry name" value="AP_endonuc_1"/>
</dbReference>
<feature type="active site" description="Proton donor/acceptor" evidence="5">
    <location>
        <position position="149"/>
    </location>
</feature>
<feature type="binding site" evidence="6">
    <location>
        <position position="149"/>
    </location>
    <ligand>
        <name>Mg(2+)</name>
        <dbReference type="ChEBI" id="CHEBI:18420"/>
        <label>1</label>
    </ligand>
</feature>
<comment type="similarity">
    <text evidence="1">Belongs to the DNA repair enzymes AP/ExoA family.</text>
</comment>
<keyword evidence="2 6" id="KW-0479">Metal-binding</keyword>
<evidence type="ECO:0000313" key="10">
    <source>
        <dbReference type="Proteomes" id="UP000000247"/>
    </source>
</evidence>
<feature type="binding site" evidence="6">
    <location>
        <position position="36"/>
    </location>
    <ligand>
        <name>Mg(2+)</name>
        <dbReference type="ChEBI" id="CHEBI:18420"/>
        <label>1</label>
    </ligand>
</feature>
<evidence type="ECO:0000256" key="4">
    <source>
        <dbReference type="ARBA" id="ARBA00022842"/>
    </source>
</evidence>
<dbReference type="GO" id="GO:0046872">
    <property type="term" value="F:metal ion binding"/>
    <property type="evidence" value="ECO:0007669"/>
    <property type="project" value="UniProtKB-KW"/>
</dbReference>
<dbReference type="KEGG" id="vok:COSY_0892"/>
<feature type="site" description="Transition state stabilizer" evidence="7">
    <location>
        <position position="151"/>
    </location>
</feature>
<evidence type="ECO:0000256" key="1">
    <source>
        <dbReference type="ARBA" id="ARBA00007092"/>
    </source>
</evidence>
<dbReference type="PROSITE" id="PS00726">
    <property type="entry name" value="AP_NUCLEASE_F1_1"/>
    <property type="match status" value="1"/>
</dbReference>
<dbReference type="Pfam" id="PF03372">
    <property type="entry name" value="Exo_endo_phos"/>
    <property type="match status" value="1"/>
</dbReference>
<keyword evidence="6" id="KW-0464">Manganese</keyword>
<proteinExistence type="inferred from homology"/>
<name>A5CVN6_VESOH</name>
<feature type="binding site" evidence="6">
    <location>
        <position position="247"/>
    </location>
    <ligand>
        <name>Mg(2+)</name>
        <dbReference type="ChEBI" id="CHEBI:18420"/>
        <label>1</label>
    </ligand>
</feature>
<evidence type="ECO:0000256" key="3">
    <source>
        <dbReference type="ARBA" id="ARBA00022801"/>
    </source>
</evidence>
<feature type="binding site" evidence="6">
    <location>
        <position position="246"/>
    </location>
    <ligand>
        <name>Mg(2+)</name>
        <dbReference type="ChEBI" id="CHEBI:18420"/>
        <label>1</label>
    </ligand>
</feature>
<dbReference type="InterPro" id="IPR005135">
    <property type="entry name" value="Endo/exonuclease/phosphatase"/>
</dbReference>
<dbReference type="InterPro" id="IPR036691">
    <property type="entry name" value="Endo/exonu/phosph_ase_sf"/>
</dbReference>
<feature type="binding site" evidence="6">
    <location>
        <position position="8"/>
    </location>
    <ligand>
        <name>Mg(2+)</name>
        <dbReference type="ChEBI" id="CHEBI:18420"/>
        <label>1</label>
    </ligand>
</feature>
<evidence type="ECO:0000313" key="9">
    <source>
        <dbReference type="EMBL" id="BAF61996.1"/>
    </source>
</evidence>
<dbReference type="FunFam" id="3.60.10.10:FF:000026">
    <property type="entry name" value="Exodeoxyribonuclease III"/>
    <property type="match status" value="1"/>
</dbReference>
<dbReference type="AlphaFoldDB" id="A5CVN6"/>
<feature type="active site" description="Proton acceptor" evidence="5">
    <location>
        <position position="247"/>
    </location>
</feature>
<dbReference type="NCBIfam" id="TIGR00195">
    <property type="entry name" value="exoDNase_III"/>
    <property type="match status" value="1"/>
</dbReference>
<dbReference type="HOGENOM" id="CLU_027539_3_0_6"/>
<organism evidence="9 10">
    <name type="scientific">Vesicomyosocius okutanii subsp. Calyptogena okutanii (strain HA)</name>
    <dbReference type="NCBI Taxonomy" id="412965"/>
    <lineage>
        <taxon>Bacteria</taxon>
        <taxon>Pseudomonadati</taxon>
        <taxon>Pseudomonadota</taxon>
        <taxon>Gammaproteobacteria</taxon>
        <taxon>Candidatus Pseudothioglobaceae</taxon>
        <taxon>Candidatus Vesicomyidisocius</taxon>
    </lineage>
</organism>
<dbReference type="Gene3D" id="3.60.10.10">
    <property type="entry name" value="Endonuclease/exonuclease/phosphatase"/>
    <property type="match status" value="1"/>
</dbReference>
<evidence type="ECO:0000259" key="8">
    <source>
        <dbReference type="Pfam" id="PF03372"/>
    </source>
</evidence>
<dbReference type="GO" id="GO:0006284">
    <property type="term" value="P:base-excision repair"/>
    <property type="evidence" value="ECO:0007669"/>
    <property type="project" value="TreeGrafter"/>
</dbReference>
<evidence type="ECO:0000256" key="6">
    <source>
        <dbReference type="PIRSR" id="PIRSR604808-2"/>
    </source>
</evidence>
<dbReference type="PANTHER" id="PTHR22748:SF6">
    <property type="entry name" value="DNA-(APURINIC OR APYRIMIDINIC SITE) ENDONUCLEASE"/>
    <property type="match status" value="1"/>
</dbReference>
<dbReference type="EMBL" id="AP009247">
    <property type="protein sequence ID" value="BAF61996.1"/>
    <property type="molecule type" value="Genomic_DNA"/>
</dbReference>
<feature type="domain" description="Endonuclease/exonuclease/phosphatase" evidence="8">
    <location>
        <begin position="6"/>
        <end position="247"/>
    </location>
</feature>
<feature type="binding site" evidence="6">
    <location>
        <position position="151"/>
    </location>
    <ligand>
        <name>Mg(2+)</name>
        <dbReference type="ChEBI" id="CHEBI:18420"/>
        <label>1</label>
    </ligand>
</feature>
<feature type="active site" evidence="5">
    <location>
        <position position="108"/>
    </location>
</feature>
<dbReference type="Proteomes" id="UP000000247">
    <property type="component" value="Chromosome"/>
</dbReference>
<feature type="site" description="Interaction with DNA substrate" evidence="7">
    <location>
        <position position="247"/>
    </location>
</feature>
<dbReference type="eggNOG" id="COG0708">
    <property type="taxonomic scope" value="Bacteria"/>
</dbReference>
<dbReference type="PANTHER" id="PTHR22748">
    <property type="entry name" value="AP ENDONUCLEASE"/>
    <property type="match status" value="1"/>
</dbReference>